<evidence type="ECO:0000313" key="2">
    <source>
        <dbReference type="Proteomes" id="UP001634394"/>
    </source>
</evidence>
<dbReference type="SUPFAM" id="SSF52266">
    <property type="entry name" value="SGNH hydrolase"/>
    <property type="match status" value="1"/>
</dbReference>
<gene>
    <name evidence="1" type="ORF">ACJMK2_025729</name>
</gene>
<organism evidence="1 2">
    <name type="scientific">Sinanodonta woodiana</name>
    <name type="common">Chinese pond mussel</name>
    <name type="synonym">Anodonta woodiana</name>
    <dbReference type="NCBI Taxonomy" id="1069815"/>
    <lineage>
        <taxon>Eukaryota</taxon>
        <taxon>Metazoa</taxon>
        <taxon>Spiralia</taxon>
        <taxon>Lophotrochozoa</taxon>
        <taxon>Mollusca</taxon>
        <taxon>Bivalvia</taxon>
        <taxon>Autobranchia</taxon>
        <taxon>Heteroconchia</taxon>
        <taxon>Palaeoheterodonta</taxon>
        <taxon>Unionida</taxon>
        <taxon>Unionoidea</taxon>
        <taxon>Unionidae</taxon>
        <taxon>Unioninae</taxon>
        <taxon>Sinanodonta</taxon>
    </lineage>
</organism>
<protein>
    <submittedName>
        <fullName evidence="1">Uncharacterized protein</fullName>
    </submittedName>
</protein>
<keyword evidence="2" id="KW-1185">Reference proteome</keyword>
<sequence length="229" mass="26386">MTIALILGHSLCKWLERHLRLGSEHRLVSSFNIKECCKVHMMGGHVKRPDVVILMIGDDVNADTSPEMVVLATFLHRKYKVSHIVLCQLMTRFSETLHKAGVEGVLNQDKEVADKICKETYCKSAKEINDIVLVEVAAYDYITFWDHNGNFAFDRPQVGEIFRPDGIHLSPKGQWHLYKSIRVTLLNDSFKLQQWFPNIYDPTPICINKWTPSTSIPIYEVTFHFKLIT</sequence>
<dbReference type="Gene3D" id="3.40.50.1110">
    <property type="entry name" value="SGNH hydrolase"/>
    <property type="match status" value="1"/>
</dbReference>
<accession>A0ABD3XKV9</accession>
<evidence type="ECO:0000313" key="1">
    <source>
        <dbReference type="EMBL" id="KAL3885682.1"/>
    </source>
</evidence>
<dbReference type="AlphaFoldDB" id="A0ABD3XKV9"/>
<dbReference type="InterPro" id="IPR036514">
    <property type="entry name" value="SGNH_hydro_sf"/>
</dbReference>
<reference evidence="1 2" key="1">
    <citation type="submission" date="2024-11" db="EMBL/GenBank/DDBJ databases">
        <title>Chromosome-level genome assembly of the freshwater bivalve Anodonta woodiana.</title>
        <authorList>
            <person name="Chen X."/>
        </authorList>
    </citation>
    <scope>NUCLEOTIDE SEQUENCE [LARGE SCALE GENOMIC DNA]</scope>
    <source>
        <strain evidence="1">MN2024</strain>
        <tissue evidence="1">Gills</tissue>
    </source>
</reference>
<dbReference type="EMBL" id="JBJQND010000002">
    <property type="protein sequence ID" value="KAL3885682.1"/>
    <property type="molecule type" value="Genomic_DNA"/>
</dbReference>
<comment type="caution">
    <text evidence="1">The sequence shown here is derived from an EMBL/GenBank/DDBJ whole genome shotgun (WGS) entry which is preliminary data.</text>
</comment>
<name>A0ABD3XKV9_SINWO</name>
<proteinExistence type="predicted"/>
<dbReference type="Proteomes" id="UP001634394">
    <property type="component" value="Unassembled WGS sequence"/>
</dbReference>